<protein>
    <submittedName>
        <fullName evidence="2">DUF3592 domain-containing protein</fullName>
    </submittedName>
</protein>
<accession>A0ABS2URB6</accession>
<dbReference type="Proteomes" id="UP000664109">
    <property type="component" value="Unassembled WGS sequence"/>
</dbReference>
<reference evidence="2 3" key="1">
    <citation type="journal article" date="2016" name="Arch. Microbiol.">
        <title>Streptomyces zhihengii sp. nov., isolated from rhizospheric soil of Psammosilene tunicoides.</title>
        <authorList>
            <person name="Huang M.J."/>
            <person name="Fei J.J."/>
            <person name="Salam N."/>
            <person name="Kim C.J."/>
            <person name="Hozzein W.N."/>
            <person name="Xiao M."/>
            <person name="Huang H.Q."/>
            <person name="Li W.J."/>
        </authorList>
    </citation>
    <scope>NUCLEOTIDE SEQUENCE [LARGE SCALE GENOMIC DNA]</scope>
    <source>
        <strain evidence="2 3">YIM T102</strain>
    </source>
</reference>
<sequence length="151" mass="15357">MDTDGEAGGPVAAGTAEGQLLLGVTTLLLGVLTAFRAGRLAGLLRAVRHAVTTGGECVRVEPPARRCTGAARHWFAFRTATGEVVEFEDFSPYPMSSGTPVTVRYRPEDPRGSASVAGTCGRSPVLRGAVAAAGCALVTAGSAALFLTGLP</sequence>
<dbReference type="RefSeq" id="WP_205373734.1">
    <property type="nucleotide sequence ID" value="NZ_JAFEJA010000001.1"/>
</dbReference>
<comment type="caution">
    <text evidence="2">The sequence shown here is derived from an EMBL/GenBank/DDBJ whole genome shotgun (WGS) entry which is preliminary data.</text>
</comment>
<feature type="transmembrane region" description="Helical" evidence="1">
    <location>
        <begin position="129"/>
        <end position="150"/>
    </location>
</feature>
<name>A0ABS2URB6_9ACTN</name>
<feature type="transmembrane region" description="Helical" evidence="1">
    <location>
        <begin position="20"/>
        <end position="38"/>
    </location>
</feature>
<keyword evidence="3" id="KW-1185">Reference proteome</keyword>
<evidence type="ECO:0000313" key="3">
    <source>
        <dbReference type="Proteomes" id="UP000664109"/>
    </source>
</evidence>
<gene>
    <name evidence="2" type="ORF">JE024_12940</name>
</gene>
<evidence type="ECO:0000313" key="2">
    <source>
        <dbReference type="EMBL" id="MBM9619623.1"/>
    </source>
</evidence>
<keyword evidence="1" id="KW-0812">Transmembrane</keyword>
<organism evidence="2 3">
    <name type="scientific">Streptomyces zhihengii</name>
    <dbReference type="NCBI Taxonomy" id="1818004"/>
    <lineage>
        <taxon>Bacteria</taxon>
        <taxon>Bacillati</taxon>
        <taxon>Actinomycetota</taxon>
        <taxon>Actinomycetes</taxon>
        <taxon>Kitasatosporales</taxon>
        <taxon>Streptomycetaceae</taxon>
        <taxon>Streptomyces</taxon>
    </lineage>
</organism>
<keyword evidence="1" id="KW-1133">Transmembrane helix</keyword>
<dbReference type="EMBL" id="JAFEJA010000001">
    <property type="protein sequence ID" value="MBM9619623.1"/>
    <property type="molecule type" value="Genomic_DNA"/>
</dbReference>
<proteinExistence type="predicted"/>
<evidence type="ECO:0000256" key="1">
    <source>
        <dbReference type="SAM" id="Phobius"/>
    </source>
</evidence>
<keyword evidence="1" id="KW-0472">Membrane</keyword>